<feature type="transmembrane region" description="Helical" evidence="1">
    <location>
        <begin position="316"/>
        <end position="337"/>
    </location>
</feature>
<feature type="domain" description="Acyltransferase 3" evidence="2">
    <location>
        <begin position="14"/>
        <end position="335"/>
    </location>
</feature>
<feature type="transmembrane region" description="Helical" evidence="1">
    <location>
        <begin position="222"/>
        <end position="243"/>
    </location>
</feature>
<dbReference type="Proteomes" id="UP000774935">
    <property type="component" value="Unassembled WGS sequence"/>
</dbReference>
<keyword evidence="1" id="KW-1133">Transmembrane helix</keyword>
<gene>
    <name evidence="3" type="ORF">KYK27_11205</name>
</gene>
<feature type="transmembrane region" description="Helical" evidence="1">
    <location>
        <begin position="285"/>
        <end position="304"/>
    </location>
</feature>
<evidence type="ECO:0000313" key="3">
    <source>
        <dbReference type="EMBL" id="MBW3365617.1"/>
    </source>
</evidence>
<feature type="transmembrane region" description="Helical" evidence="1">
    <location>
        <begin position="134"/>
        <end position="154"/>
    </location>
</feature>
<organism evidence="3 4">
    <name type="scientific">Pontibacter populi</name>
    <dbReference type="NCBI Taxonomy" id="890055"/>
    <lineage>
        <taxon>Bacteria</taxon>
        <taxon>Pseudomonadati</taxon>
        <taxon>Bacteroidota</taxon>
        <taxon>Cytophagia</taxon>
        <taxon>Cytophagales</taxon>
        <taxon>Hymenobacteraceae</taxon>
        <taxon>Pontibacter</taxon>
    </lineage>
</organism>
<keyword evidence="3" id="KW-0012">Acyltransferase</keyword>
<evidence type="ECO:0000313" key="4">
    <source>
        <dbReference type="Proteomes" id="UP000774935"/>
    </source>
</evidence>
<keyword evidence="1" id="KW-0812">Transmembrane</keyword>
<accession>A0ABS6XC70</accession>
<dbReference type="PANTHER" id="PTHR23028">
    <property type="entry name" value="ACETYLTRANSFERASE"/>
    <property type="match status" value="1"/>
</dbReference>
<feature type="transmembrane region" description="Helical" evidence="1">
    <location>
        <begin position="161"/>
        <end position="179"/>
    </location>
</feature>
<keyword evidence="4" id="KW-1185">Reference proteome</keyword>
<feature type="transmembrane region" description="Helical" evidence="1">
    <location>
        <begin position="199"/>
        <end position="215"/>
    </location>
</feature>
<feature type="transmembrane region" description="Helical" evidence="1">
    <location>
        <begin position="49"/>
        <end position="68"/>
    </location>
</feature>
<dbReference type="Pfam" id="PF01757">
    <property type="entry name" value="Acyl_transf_3"/>
    <property type="match status" value="1"/>
</dbReference>
<dbReference type="InterPro" id="IPR050879">
    <property type="entry name" value="Acyltransferase_3"/>
</dbReference>
<evidence type="ECO:0000256" key="1">
    <source>
        <dbReference type="SAM" id="Phobius"/>
    </source>
</evidence>
<feature type="transmembrane region" description="Helical" evidence="1">
    <location>
        <begin position="18"/>
        <end position="37"/>
    </location>
</feature>
<dbReference type="RefSeq" id="WP_199110080.1">
    <property type="nucleotide sequence ID" value="NZ_JAHWXQ010000002.1"/>
</dbReference>
<dbReference type="InterPro" id="IPR002656">
    <property type="entry name" value="Acyl_transf_3_dom"/>
</dbReference>
<keyword evidence="3" id="KW-0808">Transferase</keyword>
<comment type="caution">
    <text evidence="3">The sequence shown here is derived from an EMBL/GenBank/DDBJ whole genome shotgun (WGS) entry which is preliminary data.</text>
</comment>
<keyword evidence="1" id="KW-0472">Membrane</keyword>
<evidence type="ECO:0000259" key="2">
    <source>
        <dbReference type="Pfam" id="PF01757"/>
    </source>
</evidence>
<reference evidence="3 4" key="1">
    <citation type="submission" date="2021-07" db="EMBL/GenBank/DDBJ databases">
        <authorList>
            <person name="Kim M.K."/>
        </authorList>
    </citation>
    <scope>NUCLEOTIDE SEQUENCE [LARGE SCALE GENOMIC DNA]</scope>
    <source>
        <strain evidence="3 4">HLY7-15</strain>
    </source>
</reference>
<dbReference type="PANTHER" id="PTHR23028:SF53">
    <property type="entry name" value="ACYL_TRANSF_3 DOMAIN-CONTAINING PROTEIN"/>
    <property type="match status" value="1"/>
</dbReference>
<dbReference type="GO" id="GO:0016746">
    <property type="term" value="F:acyltransferase activity"/>
    <property type="evidence" value="ECO:0007669"/>
    <property type="project" value="UniProtKB-KW"/>
</dbReference>
<name>A0ABS6XC70_9BACT</name>
<feature type="transmembrane region" description="Helical" evidence="1">
    <location>
        <begin position="88"/>
        <end position="105"/>
    </location>
</feature>
<dbReference type="EMBL" id="JAHWXQ010000002">
    <property type="protein sequence ID" value="MBW3365617.1"/>
    <property type="molecule type" value="Genomic_DNA"/>
</dbReference>
<protein>
    <submittedName>
        <fullName evidence="3">Acyltransferase</fullName>
    </submittedName>
</protein>
<sequence length="358" mass="40784">MTVQQVKQAPGRVTSLDYVRGLAAFGILLYHFQSWTLGHMEAESFWGRIGLYGVAIFYVLSGLTLYHVYEARLQPKKASLTDFYLKRIFRLFPLLWLIMPVYLFIDPTLRDWDRILLNFTGLFGFVSWDKPIGVGVWSIGNELVFYLFFPLFLFAARFSRLAFAIVCLLIVGLGAYFAFYSINDAVPLAKQWRDYVNPFNQIFLFLGGVAIGYFTKYKALPALPLIGLLLAGIVVFIVSPASGNTVTLVTDWNRFIFSGTCLAVCFAMYKLPVTFPKVLHVPLHTLGEISYALYLLHPLVYNVVKFVARQLHFSPWVTIIVAIVVTVIASLLVYRFYEQRFIKLGQKVSKTITARLET</sequence>
<proteinExistence type="predicted"/>
<feature type="transmembrane region" description="Helical" evidence="1">
    <location>
        <begin position="255"/>
        <end position="273"/>
    </location>
</feature>